<keyword evidence="4 13" id="KW-0808">Transferase</keyword>
<evidence type="ECO:0000256" key="6">
    <source>
        <dbReference type="ARBA" id="ARBA00022705"/>
    </source>
</evidence>
<dbReference type="CDD" id="cd09859">
    <property type="entry name" value="PIN_53EXO"/>
    <property type="match status" value="1"/>
</dbReference>
<dbReference type="Proteomes" id="UP000824145">
    <property type="component" value="Unassembled WGS sequence"/>
</dbReference>
<keyword evidence="7 13" id="KW-0227">DNA damage</keyword>
<dbReference type="Gene3D" id="3.30.420.10">
    <property type="entry name" value="Ribonuclease H-like superfamily/Ribonuclease H"/>
    <property type="match status" value="2"/>
</dbReference>
<dbReference type="NCBIfam" id="TIGR00593">
    <property type="entry name" value="pola"/>
    <property type="match status" value="1"/>
</dbReference>
<dbReference type="InterPro" id="IPR019760">
    <property type="entry name" value="DNA-dir_DNA_pol_A_CS"/>
</dbReference>
<evidence type="ECO:0000256" key="4">
    <source>
        <dbReference type="ARBA" id="ARBA00022679"/>
    </source>
</evidence>
<gene>
    <name evidence="13 16" type="primary">polA</name>
    <name evidence="16" type="ORF">IAB07_02355</name>
</gene>
<dbReference type="Gene3D" id="3.40.50.1010">
    <property type="entry name" value="5'-nuclease"/>
    <property type="match status" value="1"/>
</dbReference>
<dbReference type="SMART" id="SM00482">
    <property type="entry name" value="POLAc"/>
    <property type="match status" value="1"/>
</dbReference>
<feature type="domain" description="5'-3' exonuclease" evidence="14">
    <location>
        <begin position="1"/>
        <end position="255"/>
    </location>
</feature>
<evidence type="ECO:0000256" key="1">
    <source>
        <dbReference type="ARBA" id="ARBA00007705"/>
    </source>
</evidence>
<dbReference type="InterPro" id="IPR002421">
    <property type="entry name" value="5-3_exonuclease"/>
</dbReference>
<keyword evidence="13" id="KW-0540">Nuclease</keyword>
<dbReference type="AlphaFoldDB" id="A0A9D1MM84"/>
<evidence type="ECO:0000256" key="12">
    <source>
        <dbReference type="NCBIfam" id="TIGR00593"/>
    </source>
</evidence>
<dbReference type="Pfam" id="PF22619">
    <property type="entry name" value="DNA_polI_exo1"/>
    <property type="match status" value="1"/>
</dbReference>
<reference evidence="16" key="2">
    <citation type="journal article" date="2021" name="PeerJ">
        <title>Extensive microbial diversity within the chicken gut microbiome revealed by metagenomics and culture.</title>
        <authorList>
            <person name="Gilroy R."/>
            <person name="Ravi A."/>
            <person name="Getino M."/>
            <person name="Pursley I."/>
            <person name="Horton D.L."/>
            <person name="Alikhan N.F."/>
            <person name="Baker D."/>
            <person name="Gharbi K."/>
            <person name="Hall N."/>
            <person name="Watson M."/>
            <person name="Adriaenssens E.M."/>
            <person name="Foster-Nyarko E."/>
            <person name="Jarju S."/>
            <person name="Secka A."/>
            <person name="Antonio M."/>
            <person name="Oren A."/>
            <person name="Chaudhuri R.R."/>
            <person name="La Ragione R."/>
            <person name="Hildebrand F."/>
            <person name="Pallen M.J."/>
        </authorList>
    </citation>
    <scope>NUCLEOTIDE SEQUENCE</scope>
    <source>
        <strain evidence="16">9366</strain>
    </source>
</reference>
<dbReference type="GO" id="GO:0003887">
    <property type="term" value="F:DNA-directed DNA polymerase activity"/>
    <property type="evidence" value="ECO:0007669"/>
    <property type="project" value="UniProtKB-UniRule"/>
</dbReference>
<comment type="subunit">
    <text evidence="13">Single-chain monomer with multiple functions.</text>
</comment>
<dbReference type="SUPFAM" id="SSF88723">
    <property type="entry name" value="PIN domain-like"/>
    <property type="match status" value="1"/>
</dbReference>
<dbReference type="InterPro" id="IPR054690">
    <property type="entry name" value="DNA_polI_exonuclease"/>
</dbReference>
<dbReference type="Gene3D" id="1.20.1060.10">
    <property type="entry name" value="Taq DNA Polymerase, Chain T, domain 4"/>
    <property type="match status" value="1"/>
</dbReference>
<dbReference type="InterPro" id="IPR001098">
    <property type="entry name" value="DNA-dir_DNA_pol_A_palm_dom"/>
</dbReference>
<dbReference type="InterPro" id="IPR036397">
    <property type="entry name" value="RNaseH_sf"/>
</dbReference>
<feature type="domain" description="DNA-directed DNA polymerase family A palm" evidence="15">
    <location>
        <begin position="602"/>
        <end position="808"/>
    </location>
</feature>
<dbReference type="Gene3D" id="3.30.70.370">
    <property type="match status" value="1"/>
</dbReference>
<dbReference type="PROSITE" id="PS00447">
    <property type="entry name" value="DNA_POLYMERASE_A"/>
    <property type="match status" value="1"/>
</dbReference>
<evidence type="ECO:0000256" key="7">
    <source>
        <dbReference type="ARBA" id="ARBA00022763"/>
    </source>
</evidence>
<dbReference type="FunFam" id="1.20.1060.10:FF:000001">
    <property type="entry name" value="DNA polymerase I"/>
    <property type="match status" value="1"/>
</dbReference>
<evidence type="ECO:0000256" key="11">
    <source>
        <dbReference type="ARBA" id="ARBA00049244"/>
    </source>
</evidence>
<evidence type="ECO:0000259" key="14">
    <source>
        <dbReference type="SMART" id="SM00475"/>
    </source>
</evidence>
<evidence type="ECO:0000313" key="17">
    <source>
        <dbReference type="Proteomes" id="UP000824145"/>
    </source>
</evidence>
<dbReference type="GO" id="GO:0006261">
    <property type="term" value="P:DNA-templated DNA replication"/>
    <property type="evidence" value="ECO:0007669"/>
    <property type="project" value="UniProtKB-UniRule"/>
</dbReference>
<dbReference type="InterPro" id="IPR043502">
    <property type="entry name" value="DNA/RNA_pol_sf"/>
</dbReference>
<dbReference type="InterPro" id="IPR020045">
    <property type="entry name" value="DNA_polI_H3TH"/>
</dbReference>
<dbReference type="CDD" id="cd08637">
    <property type="entry name" value="DNA_pol_A_pol_I_C"/>
    <property type="match status" value="1"/>
</dbReference>
<keyword evidence="5 13" id="KW-0548">Nucleotidyltransferase</keyword>
<comment type="caution">
    <text evidence="16">The sequence shown here is derived from an EMBL/GenBank/DDBJ whole genome shotgun (WGS) entry which is preliminary data.</text>
</comment>
<keyword evidence="9 13" id="KW-0238">DNA-binding</keyword>
<dbReference type="InterPro" id="IPR020046">
    <property type="entry name" value="5-3_exonucl_a-hlix_arch_N"/>
</dbReference>
<dbReference type="PRINTS" id="PR00868">
    <property type="entry name" value="DNAPOLI"/>
</dbReference>
<evidence type="ECO:0000259" key="15">
    <source>
        <dbReference type="SMART" id="SM00482"/>
    </source>
</evidence>
<dbReference type="SUPFAM" id="SSF53098">
    <property type="entry name" value="Ribonuclease H-like"/>
    <property type="match status" value="1"/>
</dbReference>
<dbReference type="FunFam" id="1.10.150.20:FF:000002">
    <property type="entry name" value="DNA polymerase I"/>
    <property type="match status" value="1"/>
</dbReference>
<evidence type="ECO:0000256" key="9">
    <source>
        <dbReference type="ARBA" id="ARBA00023125"/>
    </source>
</evidence>
<organism evidence="16 17">
    <name type="scientific">Candidatus Caccalectryoclostridium excrementigallinarum</name>
    <dbReference type="NCBI Taxonomy" id="2840710"/>
    <lineage>
        <taxon>Bacteria</taxon>
        <taxon>Bacillati</taxon>
        <taxon>Bacillota</taxon>
        <taxon>Clostridia</taxon>
        <taxon>Christensenellales</taxon>
        <taxon>Christensenellaceae</taxon>
        <taxon>Christensenellaceae incertae sedis</taxon>
        <taxon>Candidatus Caccalectryoclostridium</taxon>
    </lineage>
</organism>
<proteinExistence type="inferred from homology"/>
<dbReference type="GO" id="GO:0003677">
    <property type="term" value="F:DNA binding"/>
    <property type="evidence" value="ECO:0007669"/>
    <property type="project" value="UniProtKB-UniRule"/>
</dbReference>
<dbReference type="PANTHER" id="PTHR10133">
    <property type="entry name" value="DNA POLYMERASE I"/>
    <property type="match status" value="1"/>
</dbReference>
<dbReference type="InterPro" id="IPR018320">
    <property type="entry name" value="DNA_polymerase_1"/>
</dbReference>
<accession>A0A9D1MM84</accession>
<dbReference type="InterPro" id="IPR029060">
    <property type="entry name" value="PIN-like_dom_sf"/>
</dbReference>
<evidence type="ECO:0000256" key="13">
    <source>
        <dbReference type="RuleBase" id="RU004460"/>
    </source>
</evidence>
<dbReference type="Pfam" id="PF01367">
    <property type="entry name" value="5_3_exonuc"/>
    <property type="match status" value="1"/>
</dbReference>
<dbReference type="Gene3D" id="1.10.150.20">
    <property type="entry name" value="5' to 3' exonuclease, C-terminal subdomain"/>
    <property type="match status" value="2"/>
</dbReference>
<comment type="function">
    <text evidence="13">In addition to polymerase activity, this DNA polymerase exhibits 5'-3' exonuclease activity.</text>
</comment>
<keyword evidence="8 13" id="KW-0239">DNA-directed DNA polymerase</keyword>
<dbReference type="FunFam" id="1.10.150.20:FF:000003">
    <property type="entry name" value="DNA polymerase I"/>
    <property type="match status" value="1"/>
</dbReference>
<dbReference type="PANTHER" id="PTHR10133:SF27">
    <property type="entry name" value="DNA POLYMERASE NU"/>
    <property type="match status" value="1"/>
</dbReference>
<keyword evidence="13" id="KW-0378">Hydrolase</keyword>
<evidence type="ECO:0000256" key="10">
    <source>
        <dbReference type="ARBA" id="ARBA00023204"/>
    </source>
</evidence>
<dbReference type="EMBL" id="DVNJ01000011">
    <property type="protein sequence ID" value="HIU62594.1"/>
    <property type="molecule type" value="Genomic_DNA"/>
</dbReference>
<dbReference type="SMART" id="SM00475">
    <property type="entry name" value="53EXOc"/>
    <property type="match status" value="1"/>
</dbReference>
<dbReference type="EC" id="2.7.7.7" evidence="2 12"/>
<evidence type="ECO:0000256" key="2">
    <source>
        <dbReference type="ARBA" id="ARBA00012417"/>
    </source>
</evidence>
<sequence>MKILLLDSNSLLNRAFYAMPDLTDRNGRHTGAVFGYMNMLINIIDKYQPTHAVAVFDREAPVFRKSIYEGYKAQRKPMPPELAEQLEPLKGILRAMGIPVAEMDGFEADDIIGSISRQWEYPAFIVTGDRDSLQLLSERVSVLLTKKGVSEVEDYTPARLAEDGLTPSQVIDLKSLMGDSSDNIPGVPGVGEKTAKDLLSKYSTLDGVYEHIDEIKGKLKEKLEAGKESAYMSYELATIKCDLTLPVRLEEAGLTIPFPAAAREKLLELGLVKIADRLPVGAKAERAESEIVTLENEDALQEFIARIRAAGEMSIALDGGITLALSGGEGAVIGEGRTLFDEGLEYTRVLEALRGVLEDEGVKKTVYDKKALMRALSGHGICLKGADDDAMLLAWLDDANRTYKSLSEACLAFGIDDSCPACAIFRLKEIAQEGVRAKGMYDIYRNMEMPLIPVLYAMEEAGFCVDKRGLEELNAEFERILSDLTARIHELCGVTFNVNSPRQLAEVLFVKLGLKSGKKNKTGLSTNVEVLGELEDKHPVIPLILRYREIAKLRSTYVYGMLPLVDETGRLHTLFKQNATSTGRLSSSEPNLQNIPVRKAEGALIRKLFTASPGNVLVTADYSQIELRLMAHFSEDPAMCAAFNNGEDIHTATAAKVFHVPEEMVTPEMRRHAKAVNFGIIYGISAFGLAKDLGIPRRRAEEFMSGYFATYPRVKEYMNEAIAAAKERGYVQTLFGRRREVPELTSSNPAQRGFGERVALNMPLQGTASDMIKLAMIKVFERLTKGGFKSKLIMQVHDELIVDALPEEAEKVAALLKECMEGVIKLKVELKVSVGKGENWLEAK</sequence>
<protein>
    <recommendedName>
        <fullName evidence="3 12">DNA polymerase I</fullName>
        <ecNumber evidence="2 12">2.7.7.7</ecNumber>
    </recommendedName>
</protein>
<dbReference type="InterPro" id="IPR008918">
    <property type="entry name" value="HhH2"/>
</dbReference>
<dbReference type="CDD" id="cd09898">
    <property type="entry name" value="H3TH_53EXO"/>
    <property type="match status" value="1"/>
</dbReference>
<keyword evidence="13" id="KW-0269">Exonuclease</keyword>
<keyword evidence="6 13" id="KW-0235">DNA replication</keyword>
<dbReference type="Pfam" id="PF02739">
    <property type="entry name" value="5_3_exonuc_N"/>
    <property type="match status" value="1"/>
</dbReference>
<dbReference type="SUPFAM" id="SSF47807">
    <property type="entry name" value="5' to 3' exonuclease, C-terminal subdomain"/>
    <property type="match status" value="1"/>
</dbReference>
<dbReference type="InterPro" id="IPR002298">
    <property type="entry name" value="DNA_polymerase_A"/>
</dbReference>
<evidence type="ECO:0000256" key="5">
    <source>
        <dbReference type="ARBA" id="ARBA00022695"/>
    </source>
</evidence>
<dbReference type="GO" id="GO:0008409">
    <property type="term" value="F:5'-3' exonuclease activity"/>
    <property type="evidence" value="ECO:0007669"/>
    <property type="project" value="UniProtKB-UniRule"/>
</dbReference>
<dbReference type="CDD" id="cd06140">
    <property type="entry name" value="DNA_polA_I_Bacillus_like_exo"/>
    <property type="match status" value="1"/>
</dbReference>
<dbReference type="Pfam" id="PF00476">
    <property type="entry name" value="DNA_pol_A"/>
    <property type="match status" value="1"/>
</dbReference>
<keyword evidence="10 13" id="KW-0234">DNA repair</keyword>
<dbReference type="InterPro" id="IPR012337">
    <property type="entry name" value="RNaseH-like_sf"/>
</dbReference>
<evidence type="ECO:0000256" key="8">
    <source>
        <dbReference type="ARBA" id="ARBA00022932"/>
    </source>
</evidence>
<reference evidence="16" key="1">
    <citation type="submission" date="2020-10" db="EMBL/GenBank/DDBJ databases">
        <authorList>
            <person name="Gilroy R."/>
        </authorList>
    </citation>
    <scope>NUCLEOTIDE SEQUENCE</scope>
    <source>
        <strain evidence="16">9366</strain>
    </source>
</reference>
<dbReference type="GO" id="GO:0006302">
    <property type="term" value="P:double-strand break repair"/>
    <property type="evidence" value="ECO:0007669"/>
    <property type="project" value="TreeGrafter"/>
</dbReference>
<dbReference type="SMART" id="SM00279">
    <property type="entry name" value="HhH2"/>
    <property type="match status" value="1"/>
</dbReference>
<name>A0A9D1MM84_9FIRM</name>
<dbReference type="SUPFAM" id="SSF56672">
    <property type="entry name" value="DNA/RNA polymerases"/>
    <property type="match status" value="1"/>
</dbReference>
<comment type="similarity">
    <text evidence="1 13">Belongs to the DNA polymerase type-A family.</text>
</comment>
<evidence type="ECO:0000256" key="3">
    <source>
        <dbReference type="ARBA" id="ARBA00020311"/>
    </source>
</evidence>
<evidence type="ECO:0000313" key="16">
    <source>
        <dbReference type="EMBL" id="HIU62594.1"/>
    </source>
</evidence>
<dbReference type="InterPro" id="IPR036279">
    <property type="entry name" value="5-3_exonuclease_C_sf"/>
</dbReference>
<comment type="catalytic activity">
    <reaction evidence="11 13">
        <text>DNA(n) + a 2'-deoxyribonucleoside 5'-triphosphate = DNA(n+1) + diphosphate</text>
        <dbReference type="Rhea" id="RHEA:22508"/>
        <dbReference type="Rhea" id="RHEA-COMP:17339"/>
        <dbReference type="Rhea" id="RHEA-COMP:17340"/>
        <dbReference type="ChEBI" id="CHEBI:33019"/>
        <dbReference type="ChEBI" id="CHEBI:61560"/>
        <dbReference type="ChEBI" id="CHEBI:173112"/>
        <dbReference type="EC" id="2.7.7.7"/>
    </reaction>
</comment>